<evidence type="ECO:0000259" key="1">
    <source>
        <dbReference type="Pfam" id="PF01973"/>
    </source>
</evidence>
<dbReference type="PANTHER" id="PTHR41786:SF1">
    <property type="entry name" value="6-HYDROXYMETHYLPTERIN DIPHOSPHOKINASE MPTE-LIKE DOMAIN-CONTAINING PROTEIN"/>
    <property type="match status" value="1"/>
</dbReference>
<dbReference type="AlphaFoldDB" id="A0A7X0SBS7"/>
<dbReference type="InterPro" id="IPR029063">
    <property type="entry name" value="SAM-dependent_MTases_sf"/>
</dbReference>
<name>A0A7X0SBS7_9CLOT</name>
<dbReference type="Proteomes" id="UP000585258">
    <property type="component" value="Unassembled WGS sequence"/>
</dbReference>
<accession>A0A7X0SBS7</accession>
<comment type="caution">
    <text evidence="2">The sequence shown here is derived from an EMBL/GenBank/DDBJ whole genome shotgun (WGS) entry which is preliminary data.</text>
</comment>
<proteinExistence type="predicted"/>
<reference evidence="2 3" key="1">
    <citation type="submission" date="2020-08" db="EMBL/GenBank/DDBJ databases">
        <title>Clostridia isolated from Swiss meat.</title>
        <authorList>
            <person name="Wambui J."/>
            <person name="Stevens M.J.A."/>
            <person name="Stephan R."/>
        </authorList>
    </citation>
    <scope>NUCLEOTIDE SEQUENCE [LARGE SCALE GENOMIC DNA]</scope>
    <source>
        <strain evidence="2 3">CM001</strain>
    </source>
</reference>
<evidence type="ECO:0000313" key="3">
    <source>
        <dbReference type="Proteomes" id="UP000585258"/>
    </source>
</evidence>
<dbReference type="Gene3D" id="3.40.50.150">
    <property type="entry name" value="Vaccinia Virus protein VP39"/>
    <property type="match status" value="1"/>
</dbReference>
<protein>
    <submittedName>
        <fullName evidence="2">Motility associated factor glycosyltransferase family protein</fullName>
    </submittedName>
</protein>
<dbReference type="PANTHER" id="PTHR41786">
    <property type="entry name" value="MOTILITY ACCESSORY FACTOR MAF"/>
    <property type="match status" value="1"/>
</dbReference>
<dbReference type="EMBL" id="JACKWY010000004">
    <property type="protein sequence ID" value="MBB6714595.1"/>
    <property type="molecule type" value="Genomic_DNA"/>
</dbReference>
<gene>
    <name evidence="2" type="ORF">H7E68_07610</name>
</gene>
<feature type="domain" description="6-hydroxymethylpterin diphosphokinase MptE-like" evidence="1">
    <location>
        <begin position="162"/>
        <end position="320"/>
    </location>
</feature>
<organism evidence="2 3">
    <name type="scientific">Clostridium gasigenes</name>
    <dbReference type="NCBI Taxonomy" id="94869"/>
    <lineage>
        <taxon>Bacteria</taxon>
        <taxon>Bacillati</taxon>
        <taxon>Bacillota</taxon>
        <taxon>Clostridia</taxon>
        <taxon>Eubacteriales</taxon>
        <taxon>Clostridiaceae</taxon>
        <taxon>Clostridium</taxon>
    </lineage>
</organism>
<sequence>MVEIIETKTSCLTIKYNNLYLHSKYDPINEAVKIIEPYKEILKEDIILIYGIGLGYHIEECLKKSNNNSKIIVFELNEKLIHICKEYNSAIFKNKRVTIVNGNEKEFYEIFSRHLSLVNDIIIHGPSLETIKEEYKEMYNSIKWYKRNKENINKNSEMLIENYESNIKETYMPIEKIIKDMSGLNKNFLILTSGPSLGLEFENIKRNREKFIIVAVGSSLRKVVKAGINPDLFVLIDGHQIVYNQIEGLEDIGIPLCFLSTASKEAVSKYNGPKYIFYNEAIKDNIIIHTGKTVGAAALSIATKCYTKSIILMGQDLCLIDGKSHHSEIEELYGTEDQGKFTRTNIKIKDINGKEILTTETYNYFKNQIELIIKENMNNIEFYNCSKGAFIEGAKNIEFTEVLKNM</sequence>
<dbReference type="RefSeq" id="WP_185164152.1">
    <property type="nucleotide sequence ID" value="NZ_JACKWY010000004.1"/>
</dbReference>
<dbReference type="InterPro" id="IPR002826">
    <property type="entry name" value="MptE-like"/>
</dbReference>
<keyword evidence="2" id="KW-0808">Transferase</keyword>
<dbReference type="Pfam" id="PF01973">
    <property type="entry name" value="MptE-like"/>
    <property type="match status" value="1"/>
</dbReference>
<evidence type="ECO:0000313" key="2">
    <source>
        <dbReference type="EMBL" id="MBB6714595.1"/>
    </source>
</evidence>
<dbReference type="GO" id="GO:0016740">
    <property type="term" value="F:transferase activity"/>
    <property type="evidence" value="ECO:0007669"/>
    <property type="project" value="UniProtKB-KW"/>
</dbReference>
<dbReference type="SUPFAM" id="SSF53335">
    <property type="entry name" value="S-adenosyl-L-methionine-dependent methyltransferases"/>
    <property type="match status" value="1"/>
</dbReference>